<reference evidence="1" key="1">
    <citation type="journal article" date="2013" name="J. Plant Res.">
        <title>Effect of fungi and light on seed germination of three Opuntia species from semiarid lands of central Mexico.</title>
        <authorList>
            <person name="Delgado-Sanchez P."/>
            <person name="Jimenez-Bremont J.F."/>
            <person name="Guerrero-Gonzalez Mde L."/>
            <person name="Flores J."/>
        </authorList>
    </citation>
    <scope>NUCLEOTIDE SEQUENCE</scope>
    <source>
        <tissue evidence="1">Cladode</tissue>
    </source>
</reference>
<evidence type="ECO:0000313" key="1">
    <source>
        <dbReference type="EMBL" id="MBA4662815.1"/>
    </source>
</evidence>
<organism evidence="1">
    <name type="scientific">Opuntia streptacantha</name>
    <name type="common">Prickly pear cactus</name>
    <name type="synonym">Opuntia cardona</name>
    <dbReference type="NCBI Taxonomy" id="393608"/>
    <lineage>
        <taxon>Eukaryota</taxon>
        <taxon>Viridiplantae</taxon>
        <taxon>Streptophyta</taxon>
        <taxon>Embryophyta</taxon>
        <taxon>Tracheophyta</taxon>
        <taxon>Spermatophyta</taxon>
        <taxon>Magnoliopsida</taxon>
        <taxon>eudicotyledons</taxon>
        <taxon>Gunneridae</taxon>
        <taxon>Pentapetalae</taxon>
        <taxon>Caryophyllales</taxon>
        <taxon>Cactineae</taxon>
        <taxon>Cactaceae</taxon>
        <taxon>Opuntioideae</taxon>
        <taxon>Opuntia</taxon>
    </lineage>
</organism>
<proteinExistence type="predicted"/>
<reference evidence="1" key="2">
    <citation type="submission" date="2020-07" db="EMBL/GenBank/DDBJ databases">
        <authorList>
            <person name="Vera ALvarez R."/>
            <person name="Arias-Moreno D.M."/>
            <person name="Jimenez-Jacinto V."/>
            <person name="Jimenez-Bremont J.F."/>
            <person name="Swaminathan K."/>
            <person name="Moose S.P."/>
            <person name="Guerrero-Gonzalez M.L."/>
            <person name="Marino-Ramirez L."/>
            <person name="Landsman D."/>
            <person name="Rodriguez-Kessler M."/>
            <person name="Delgado-Sanchez P."/>
        </authorList>
    </citation>
    <scope>NUCLEOTIDE SEQUENCE</scope>
    <source>
        <tissue evidence="1">Cladode</tissue>
    </source>
</reference>
<name>A0A7C9AD80_OPUST</name>
<protein>
    <submittedName>
        <fullName evidence="1">Uncharacterized protein</fullName>
    </submittedName>
</protein>
<dbReference type="EMBL" id="GISG01218521">
    <property type="protein sequence ID" value="MBA4662815.1"/>
    <property type="molecule type" value="Transcribed_RNA"/>
</dbReference>
<accession>A0A7C9AD80</accession>
<sequence length="114" mass="13024">MLGLGSLKSLILLALWSMLARRSFPVLPMLLSRFPRLSALLLVKLRSSLNKGSLICVMHCLWDFFILHLTLGCLLVLFSHGEKDSWRGHHLCQIDSSWAATLHLFARWEDLVHC</sequence>
<dbReference type="AlphaFoldDB" id="A0A7C9AD80"/>